<gene>
    <name evidence="2" type="ORF">SDC9_69462</name>
</gene>
<feature type="transmembrane region" description="Helical" evidence="1">
    <location>
        <begin position="606"/>
        <end position="626"/>
    </location>
</feature>
<proteinExistence type="predicted"/>
<protein>
    <recommendedName>
        <fullName evidence="3">ABC3 transporter permease protein domain-containing protein</fullName>
    </recommendedName>
</protein>
<keyword evidence="1" id="KW-0812">Transmembrane</keyword>
<comment type="caution">
    <text evidence="2">The sequence shown here is derived from an EMBL/GenBank/DDBJ whole genome shotgun (WGS) entry which is preliminary data.</text>
</comment>
<feature type="transmembrane region" description="Helical" evidence="1">
    <location>
        <begin position="298"/>
        <end position="319"/>
    </location>
</feature>
<accession>A0A644Y380</accession>
<dbReference type="AlphaFoldDB" id="A0A644Y380"/>
<feature type="transmembrane region" description="Helical" evidence="1">
    <location>
        <begin position="562"/>
        <end position="586"/>
    </location>
</feature>
<feature type="transmembrane region" description="Helical" evidence="1">
    <location>
        <begin position="173"/>
        <end position="196"/>
    </location>
</feature>
<reference evidence="2" key="1">
    <citation type="submission" date="2019-08" db="EMBL/GenBank/DDBJ databases">
        <authorList>
            <person name="Kucharzyk K."/>
            <person name="Murdoch R.W."/>
            <person name="Higgins S."/>
            <person name="Loffler F."/>
        </authorList>
    </citation>
    <scope>NUCLEOTIDE SEQUENCE</scope>
</reference>
<evidence type="ECO:0000256" key="1">
    <source>
        <dbReference type="SAM" id="Phobius"/>
    </source>
</evidence>
<feature type="transmembrane region" description="Helical" evidence="1">
    <location>
        <begin position="252"/>
        <end position="277"/>
    </location>
</feature>
<feature type="transmembrane region" description="Helical" evidence="1">
    <location>
        <begin position="646"/>
        <end position="667"/>
    </location>
</feature>
<sequence>MIIRVLRGSYLLAILSGLLFGWVAATIYDESGITVAGSYVVVRDAEPDANLTAIPAAMEDFAHAHRVNIAEQVLTLDNSLGSRNLYLFVGDPKHSSARWLSDGYPSFSHAVRTTVQSADELGDVDPRAYYYVMAGPQVAESLAAHLRPLGVSAVAHDNNDPSSFVRVFVDTPVWWGFVIITLTGAALAVAAVLGNAESYGAQRLLGRSYGVILLRDLRLCVRPMGLALGIGAITSASAHLMRNGFGHQAGTLALVSGILIVSQLLVSLLAHSTAVALTFRTSVVDALKGELPSDLATVAVAAIRIPALIMTVVIATTWLSTTELNTLYRTQRHHWDTAAVFIATSGTVTTVPTRDQRDGTPWVAIGQMVRQADTQGQVILAKESRILTDGPPLSSVIVNPTLLTAQPLLTTDGSTLRAPRSSDEALIGIPIQRWEQRDAILAAVGRDFHDTAQYQGATAPRRLIPVQLQNDQQVFTYGNALYQVEHYTVNNAVVIALPAGSPAVTDDNLAAWSTQQGIVFTDKESATAAVRAHRLDRVISGIRTVASAGAEQMYQRALTERILVIALGAGTLSIVVTSVATATVFVSRHRRRIFVRHIHGWPLPRIIALPLIGDLTVTTGLAAWGVSRQARTVDIIARGFPAPDPHLAACALLIAFLGATATAIILARISQLTILDSTADA</sequence>
<keyword evidence="1" id="KW-0472">Membrane</keyword>
<evidence type="ECO:0000313" key="2">
    <source>
        <dbReference type="EMBL" id="MPM23000.1"/>
    </source>
</evidence>
<organism evidence="2">
    <name type="scientific">bioreactor metagenome</name>
    <dbReference type="NCBI Taxonomy" id="1076179"/>
    <lineage>
        <taxon>unclassified sequences</taxon>
        <taxon>metagenomes</taxon>
        <taxon>ecological metagenomes</taxon>
    </lineage>
</organism>
<evidence type="ECO:0008006" key="3">
    <source>
        <dbReference type="Google" id="ProtNLM"/>
    </source>
</evidence>
<dbReference type="EMBL" id="VSSQ01003934">
    <property type="protein sequence ID" value="MPM23000.1"/>
    <property type="molecule type" value="Genomic_DNA"/>
</dbReference>
<name>A0A644Y380_9ZZZZ</name>
<keyword evidence="1" id="KW-1133">Transmembrane helix</keyword>